<dbReference type="GO" id="GO:0003725">
    <property type="term" value="F:double-stranded RNA binding"/>
    <property type="evidence" value="ECO:0007669"/>
    <property type="project" value="TreeGrafter"/>
</dbReference>
<dbReference type="GO" id="GO:0006382">
    <property type="term" value="P:adenosine to inosine editing"/>
    <property type="evidence" value="ECO:0007669"/>
    <property type="project" value="TreeGrafter"/>
</dbReference>
<sequence>MPYDRLSEHGDVLHDYHAEVLVRRGVRSWLLERLIKEQQAPIDCGVVDELPRLLVPTEWHENKPSRWKLASDFRLSWYVSMLPCGEASSSALRARHTMEDGHAPEPVRYSSSASAVLRGRTMSQLSTSACILRTKPGRPDAPPSISMSCSDKLMLWSALGIQGALLSRWIEPVFINQIVVSFDPFLCPGLTASECCASCLSAISERLENEVVHRPNVLTSSLMFPHARECVERQVLKETHLSKGTSAWQDIEPVPSAASVLWIRGRPLEKLLGGIKMGASLRRRGNTPLPLSTLSSVCQRAWYMQYLNACKVLSNDDTCSYLAYYDQKHASNNASTVAYSERKNMLLGYSSSSAKLYRFLDMRYSMDDPVLPPSSSAPLSAWIRTPRALQDFRVEKG</sequence>
<dbReference type="VEuPathDB" id="FungiDB:MGL_0207"/>
<dbReference type="STRING" id="425265.A8PS75"/>
<reference evidence="2 3" key="1">
    <citation type="journal article" date="2007" name="Proc. Natl. Acad. Sci. U.S.A.">
        <title>Dandruff-associated Malassezia genomes reveal convergent and divergent virulence traits shared with plant and human fungal pathogens.</title>
        <authorList>
            <person name="Xu J."/>
            <person name="Saunders C.W."/>
            <person name="Hu P."/>
            <person name="Grant R.A."/>
            <person name="Boekhout T."/>
            <person name="Kuramae E.E."/>
            <person name="Kronstad J.W."/>
            <person name="Deangelis Y.M."/>
            <person name="Reeder N.L."/>
            <person name="Johnstone K.R."/>
            <person name="Leland M."/>
            <person name="Fieno A.M."/>
            <person name="Begley W.M."/>
            <person name="Sun Y."/>
            <person name="Lacey M.P."/>
            <person name="Chaudhary T."/>
            <person name="Keough T."/>
            <person name="Chu L."/>
            <person name="Sears R."/>
            <person name="Yuan B."/>
            <person name="Dawson T.L.Jr."/>
        </authorList>
    </citation>
    <scope>NUCLEOTIDE SEQUENCE [LARGE SCALE GENOMIC DNA]</scope>
    <source>
        <strain evidence="3">ATCC MYA-4612 / CBS 7966</strain>
    </source>
</reference>
<dbReference type="GO" id="GO:0008251">
    <property type="term" value="F:tRNA-specific adenosine deaminase activity"/>
    <property type="evidence" value="ECO:0007669"/>
    <property type="project" value="TreeGrafter"/>
</dbReference>
<proteinExistence type="predicted"/>
<dbReference type="PROSITE" id="PS50141">
    <property type="entry name" value="A_DEAMIN_EDITASE"/>
    <property type="match status" value="1"/>
</dbReference>
<dbReference type="Proteomes" id="UP000008837">
    <property type="component" value="Unassembled WGS sequence"/>
</dbReference>
<dbReference type="PANTHER" id="PTHR10910">
    <property type="entry name" value="EUKARYOTE SPECIFIC DSRNA BINDING PROTEIN"/>
    <property type="match status" value="1"/>
</dbReference>
<dbReference type="InParanoid" id="A8PS75"/>
<gene>
    <name evidence="2" type="ORF">MGL_0207</name>
</gene>
<evidence type="ECO:0000259" key="1">
    <source>
        <dbReference type="PROSITE" id="PS50141"/>
    </source>
</evidence>
<dbReference type="RefSeq" id="XP_001732432.1">
    <property type="nucleotide sequence ID" value="XM_001732380.1"/>
</dbReference>
<comment type="caution">
    <text evidence="2">The sequence shown here is derived from an EMBL/GenBank/DDBJ whole genome shotgun (WGS) entry which is preliminary data.</text>
</comment>
<keyword evidence="3" id="KW-1185">Reference proteome</keyword>
<dbReference type="OrthoDB" id="10268011at2759"/>
<name>A8PS75_MALGO</name>
<dbReference type="GO" id="GO:0005737">
    <property type="term" value="C:cytoplasm"/>
    <property type="evidence" value="ECO:0007669"/>
    <property type="project" value="TreeGrafter"/>
</dbReference>
<dbReference type="SMART" id="SM00552">
    <property type="entry name" value="ADEAMc"/>
    <property type="match status" value="1"/>
</dbReference>
<dbReference type="AlphaFoldDB" id="A8PS75"/>
<feature type="domain" description="A to I editase" evidence="1">
    <location>
        <begin position="1"/>
        <end position="360"/>
    </location>
</feature>
<dbReference type="GO" id="GO:0003726">
    <property type="term" value="F:double-stranded RNA adenosine deaminase activity"/>
    <property type="evidence" value="ECO:0007669"/>
    <property type="project" value="TreeGrafter"/>
</dbReference>
<dbReference type="PANTHER" id="PTHR10910:SF62">
    <property type="entry name" value="AT07585P-RELATED"/>
    <property type="match status" value="1"/>
</dbReference>
<dbReference type="Pfam" id="PF02137">
    <property type="entry name" value="A_deamin"/>
    <property type="match status" value="1"/>
</dbReference>
<dbReference type="GeneID" id="5856738"/>
<organism evidence="2 3">
    <name type="scientific">Malassezia globosa (strain ATCC MYA-4612 / CBS 7966)</name>
    <name type="common">Dandruff-associated fungus</name>
    <dbReference type="NCBI Taxonomy" id="425265"/>
    <lineage>
        <taxon>Eukaryota</taxon>
        <taxon>Fungi</taxon>
        <taxon>Dikarya</taxon>
        <taxon>Basidiomycota</taxon>
        <taxon>Ustilaginomycotina</taxon>
        <taxon>Malasseziomycetes</taxon>
        <taxon>Malasseziales</taxon>
        <taxon>Malasseziaceae</taxon>
        <taxon>Malassezia</taxon>
    </lineage>
</organism>
<evidence type="ECO:0000313" key="3">
    <source>
        <dbReference type="Proteomes" id="UP000008837"/>
    </source>
</evidence>
<protein>
    <recommendedName>
        <fullName evidence="1">A to I editase domain-containing protein</fullName>
    </recommendedName>
</protein>
<dbReference type="KEGG" id="mgl:MGL_0207"/>
<dbReference type="EMBL" id="AAYY01000001">
    <property type="protein sequence ID" value="EDP45218.1"/>
    <property type="molecule type" value="Genomic_DNA"/>
</dbReference>
<evidence type="ECO:0000313" key="2">
    <source>
        <dbReference type="EMBL" id="EDP45218.1"/>
    </source>
</evidence>
<dbReference type="GO" id="GO:0006396">
    <property type="term" value="P:RNA processing"/>
    <property type="evidence" value="ECO:0007669"/>
    <property type="project" value="InterPro"/>
</dbReference>
<accession>A8PS75</accession>
<dbReference type="InterPro" id="IPR002466">
    <property type="entry name" value="A_deamin"/>
</dbReference>
<dbReference type="GO" id="GO:0005730">
    <property type="term" value="C:nucleolus"/>
    <property type="evidence" value="ECO:0007669"/>
    <property type="project" value="TreeGrafter"/>
</dbReference>